<proteinExistence type="predicted"/>
<accession>A0A9N8ZAA0</accession>
<dbReference type="AlphaFoldDB" id="A0A9N8ZAA0"/>
<protein>
    <submittedName>
        <fullName evidence="1">9298_t:CDS:1</fullName>
    </submittedName>
</protein>
<evidence type="ECO:0000313" key="2">
    <source>
        <dbReference type="Proteomes" id="UP000789375"/>
    </source>
</evidence>
<name>A0A9N8ZAA0_FUNMO</name>
<keyword evidence="2" id="KW-1185">Reference proteome</keyword>
<gene>
    <name evidence="1" type="ORF">FMOSSE_LOCUS2776</name>
</gene>
<comment type="caution">
    <text evidence="1">The sequence shown here is derived from an EMBL/GenBank/DDBJ whole genome shotgun (WGS) entry which is preliminary data.</text>
</comment>
<reference evidence="1" key="1">
    <citation type="submission" date="2021-06" db="EMBL/GenBank/DDBJ databases">
        <authorList>
            <person name="Kallberg Y."/>
            <person name="Tangrot J."/>
            <person name="Rosling A."/>
        </authorList>
    </citation>
    <scope>NUCLEOTIDE SEQUENCE</scope>
    <source>
        <strain evidence="1">87-6 pot B 2015</strain>
    </source>
</reference>
<evidence type="ECO:0000313" key="1">
    <source>
        <dbReference type="EMBL" id="CAG8476304.1"/>
    </source>
</evidence>
<organism evidence="1 2">
    <name type="scientific">Funneliformis mosseae</name>
    <name type="common">Endomycorrhizal fungus</name>
    <name type="synonym">Glomus mosseae</name>
    <dbReference type="NCBI Taxonomy" id="27381"/>
    <lineage>
        <taxon>Eukaryota</taxon>
        <taxon>Fungi</taxon>
        <taxon>Fungi incertae sedis</taxon>
        <taxon>Mucoromycota</taxon>
        <taxon>Glomeromycotina</taxon>
        <taxon>Glomeromycetes</taxon>
        <taxon>Glomerales</taxon>
        <taxon>Glomeraceae</taxon>
        <taxon>Funneliformis</taxon>
    </lineage>
</organism>
<sequence length="672" mass="77639">MERYSLGEIASGRTWKEKKRVWRWKSKSGFSTGTDTNKKRWTVNYAISDAERNTVYFIDLAKENVSLLNMIQRGEFVTLYGARTSENSHVLFKLRNSLYAKSLFLVNIESIDKFWISLNHSFETNTVSNIKFSGIKSASKLLDCLVKTSVKKVVLFVNEYDVLYEVGDDVRASFLRTICNIKNAKDNYFLWSSMAVGLFSILHLSSNKSMSSFNVKDSFQNPNFTKKQVLSLYKDFAYDYNFIIDSAIVENIYTRTNGILCLVHIVDNKEKNLAEFLTAEAIPELFKSTPTVAVPEKCDGFLDIVNVLKTVVHFFDQDIISRAFYRSFKTARDVYVNGQKDKRVPRESTYDTEMNRVLINWISKQRNFEVTCLWHFVEYCANEKNKHTYSDIVIKTPRQTVVLELLATATRTQLNEHFVRAIEFGNKISAEDVWIVHFTCEDNSTQNPYYPSITELCRLNIVHFLHDEKFKNVRMSARFMDSSNSFSYINDELIKRKRITSKKFLPRRPHHIPKKSPTVALYFSSFLFFFSILCAREFASAISFVLSQMAFRQSYASYLATLFYEVCQADKREHRSDVIYHQGHLVCTKKFVRIVTAKSTWSSKNYFRCVSGRPPLPSPTIVFSMSTLIFGVPLKSHFCSIRACSIVECPSFRSLAEAQAAYSASKENKLCC</sequence>
<dbReference type="EMBL" id="CAJVPP010000376">
    <property type="protein sequence ID" value="CAG8476304.1"/>
    <property type="molecule type" value="Genomic_DNA"/>
</dbReference>
<dbReference type="Proteomes" id="UP000789375">
    <property type="component" value="Unassembled WGS sequence"/>
</dbReference>